<dbReference type="OrthoDB" id="6250531at2"/>
<evidence type="ECO:0000313" key="1">
    <source>
        <dbReference type="EMBL" id="OCH20358.1"/>
    </source>
</evidence>
<dbReference type="InterPro" id="IPR050625">
    <property type="entry name" value="ParA/MinD_ATPase"/>
</dbReference>
<accession>A0A1B9NXC9</accession>
<dbReference type="GO" id="GO:0051782">
    <property type="term" value="P:negative regulation of cell division"/>
    <property type="evidence" value="ECO:0007669"/>
    <property type="project" value="TreeGrafter"/>
</dbReference>
<dbReference type="GO" id="GO:0005524">
    <property type="term" value="F:ATP binding"/>
    <property type="evidence" value="ECO:0007669"/>
    <property type="project" value="TreeGrafter"/>
</dbReference>
<dbReference type="PANTHER" id="PTHR43384:SF13">
    <property type="entry name" value="SLR0110 PROTEIN"/>
    <property type="match status" value="1"/>
</dbReference>
<organism evidence="1 2">
    <name type="scientific">Aliivibrio logei</name>
    <name type="common">Vibrio logei</name>
    <dbReference type="NCBI Taxonomy" id="688"/>
    <lineage>
        <taxon>Bacteria</taxon>
        <taxon>Pseudomonadati</taxon>
        <taxon>Pseudomonadota</taxon>
        <taxon>Gammaproteobacteria</taxon>
        <taxon>Vibrionales</taxon>
        <taxon>Vibrionaceae</taxon>
        <taxon>Aliivibrio</taxon>
    </lineage>
</organism>
<comment type="caution">
    <text evidence="1">The sequence shown here is derived from an EMBL/GenBank/DDBJ whole genome shotgun (WGS) entry which is preliminary data.</text>
</comment>
<dbReference type="InterPro" id="IPR027417">
    <property type="entry name" value="P-loop_NTPase"/>
</dbReference>
<reference evidence="1 2" key="1">
    <citation type="submission" date="2016-06" db="EMBL/GenBank/DDBJ databases">
        <authorList>
            <person name="Kjaerup R.B."/>
            <person name="Dalgaard T.S."/>
            <person name="Juul-Madsen H.R."/>
        </authorList>
    </citation>
    <scope>NUCLEOTIDE SEQUENCE [LARGE SCALE GENOMIC DNA]</scope>
    <source>
        <strain evidence="1 2">1S159</strain>
    </source>
</reference>
<dbReference type="EMBL" id="MAJU01000013">
    <property type="protein sequence ID" value="OCH20358.1"/>
    <property type="molecule type" value="Genomic_DNA"/>
</dbReference>
<dbReference type="PANTHER" id="PTHR43384">
    <property type="entry name" value="SEPTUM SITE-DETERMINING PROTEIN MIND HOMOLOG, CHLOROPLASTIC-RELATED"/>
    <property type="match status" value="1"/>
</dbReference>
<dbReference type="AlphaFoldDB" id="A0A1B9NXC9"/>
<sequence>MFDLVERLSTNKNNEHKLSNKLETILFYQTEECRSLINESFRFDGRDEPKSVKNRDEELRQIDLLNSPDVVFIELNASKDVVQDAQRIVHLLPSHVSVVVIGSEDAISTIRLLKDMGFYYLFWPVSKQECCDFMLNVFDNHDQNKGLMANRKAKRVAILGVKGGVGTSLICSEISRSLSFDKGVSTLLVDHHYHGGNLDIFMGLKQYQKRIVQKGTLLTNIDGTYALGLIRKITPMLSMLAIDSEELNAQELKEYTLAVQDQVLNNSSVMIEDHAQLIRNKDDIDRLLQRVDVLVFVFDATVSALRDYNRFNQLVKKNNLDNETRVISVLNASRPVNSGSVSLDEIEKYSGQRPTIIIPYDDKAPQHILEGGQIIKTKSPMGLPLMNLVSLILGEEQKQQKRSIFRFFKVKRE</sequence>
<gene>
    <name evidence="1" type="ORF">A6E04_01380</name>
</gene>
<dbReference type="GO" id="GO:0005829">
    <property type="term" value="C:cytosol"/>
    <property type="evidence" value="ECO:0007669"/>
    <property type="project" value="TreeGrafter"/>
</dbReference>
<name>A0A1B9NXC9_ALILO</name>
<dbReference type="Proteomes" id="UP000093523">
    <property type="component" value="Unassembled WGS sequence"/>
</dbReference>
<proteinExistence type="predicted"/>
<dbReference type="SUPFAM" id="SSF52540">
    <property type="entry name" value="P-loop containing nucleoside triphosphate hydrolases"/>
    <property type="match status" value="1"/>
</dbReference>
<dbReference type="Gene3D" id="3.40.50.300">
    <property type="entry name" value="P-loop containing nucleotide triphosphate hydrolases"/>
    <property type="match status" value="1"/>
</dbReference>
<protein>
    <submittedName>
        <fullName evidence="1">Chromosome partitioning protein ParA</fullName>
    </submittedName>
</protein>
<dbReference type="Gene3D" id="3.40.50.2300">
    <property type="match status" value="1"/>
</dbReference>
<dbReference type="GO" id="GO:0016887">
    <property type="term" value="F:ATP hydrolysis activity"/>
    <property type="evidence" value="ECO:0007669"/>
    <property type="project" value="TreeGrafter"/>
</dbReference>
<dbReference type="STRING" id="688.A6E04_01380"/>
<evidence type="ECO:0000313" key="2">
    <source>
        <dbReference type="Proteomes" id="UP000093523"/>
    </source>
</evidence>
<dbReference type="RefSeq" id="WP_065611649.1">
    <property type="nucleotide sequence ID" value="NZ_CAWMPN010000013.1"/>
</dbReference>
<dbReference type="GO" id="GO:0009898">
    <property type="term" value="C:cytoplasmic side of plasma membrane"/>
    <property type="evidence" value="ECO:0007669"/>
    <property type="project" value="TreeGrafter"/>
</dbReference>